<gene>
    <name evidence="2" type="ORF">ACFQ2I_06155</name>
</gene>
<feature type="compositionally biased region" description="Basic and acidic residues" evidence="1">
    <location>
        <begin position="17"/>
        <end position="31"/>
    </location>
</feature>
<feature type="region of interest" description="Disordered" evidence="1">
    <location>
        <begin position="1"/>
        <end position="45"/>
    </location>
</feature>
<name>A0ABW3HND1_9BACL</name>
<accession>A0ABW3HND1</accession>
<proteinExistence type="predicted"/>
<comment type="caution">
    <text evidence="2">The sequence shown here is derived from an EMBL/GenBank/DDBJ whole genome shotgun (WGS) entry which is preliminary data.</text>
</comment>
<dbReference type="Proteomes" id="UP001596989">
    <property type="component" value="Unassembled WGS sequence"/>
</dbReference>
<evidence type="ECO:0000313" key="2">
    <source>
        <dbReference type="EMBL" id="MFD0958972.1"/>
    </source>
</evidence>
<dbReference type="RefSeq" id="WP_262675821.1">
    <property type="nucleotide sequence ID" value="NZ_JBHTJZ010000005.1"/>
</dbReference>
<dbReference type="EMBL" id="JBHTJZ010000005">
    <property type="protein sequence ID" value="MFD0958972.1"/>
    <property type="molecule type" value="Genomic_DNA"/>
</dbReference>
<protein>
    <submittedName>
        <fullName evidence="2">Uncharacterized protein</fullName>
    </submittedName>
</protein>
<evidence type="ECO:0000313" key="3">
    <source>
        <dbReference type="Proteomes" id="UP001596989"/>
    </source>
</evidence>
<organism evidence="2 3">
    <name type="scientific">Paenibacillus chungangensis</name>
    <dbReference type="NCBI Taxonomy" id="696535"/>
    <lineage>
        <taxon>Bacteria</taxon>
        <taxon>Bacillati</taxon>
        <taxon>Bacillota</taxon>
        <taxon>Bacilli</taxon>
        <taxon>Bacillales</taxon>
        <taxon>Paenibacillaceae</taxon>
        <taxon>Paenibacillus</taxon>
    </lineage>
</organism>
<sequence>MPFHKSQRIHNQQNHSSLREEAITSKLDKFAKRPPSLNGINKQLP</sequence>
<keyword evidence="3" id="KW-1185">Reference proteome</keyword>
<evidence type="ECO:0000256" key="1">
    <source>
        <dbReference type="SAM" id="MobiDB-lite"/>
    </source>
</evidence>
<reference evidence="3" key="1">
    <citation type="journal article" date="2019" name="Int. J. Syst. Evol. Microbiol.">
        <title>The Global Catalogue of Microorganisms (GCM) 10K type strain sequencing project: providing services to taxonomists for standard genome sequencing and annotation.</title>
        <authorList>
            <consortium name="The Broad Institute Genomics Platform"/>
            <consortium name="The Broad Institute Genome Sequencing Center for Infectious Disease"/>
            <person name="Wu L."/>
            <person name="Ma J."/>
        </authorList>
    </citation>
    <scope>NUCLEOTIDE SEQUENCE [LARGE SCALE GENOMIC DNA]</scope>
    <source>
        <strain evidence="3">CCUG 59129</strain>
    </source>
</reference>